<organism evidence="31 33">
    <name type="scientific">Trichomonas vaginalis (strain ATCC PRA-98 / G3)</name>
    <dbReference type="NCBI Taxonomy" id="412133"/>
    <lineage>
        <taxon>Eukaryota</taxon>
        <taxon>Metamonada</taxon>
        <taxon>Parabasalia</taxon>
        <taxon>Trichomonadida</taxon>
        <taxon>Trichomonadidae</taxon>
        <taxon>Trichomonas</taxon>
    </lineage>
</organism>
<dbReference type="EMBL" id="DS113223">
    <property type="protein sequence ID" value="EAY18034.1"/>
    <property type="molecule type" value="Genomic_DNA"/>
</dbReference>
<dbReference type="EMBL" id="DS113532">
    <property type="protein sequence ID" value="EAY02576.1"/>
    <property type="molecule type" value="Genomic_DNA"/>
</dbReference>
<evidence type="ECO:0000313" key="28">
    <source>
        <dbReference type="EMBL" id="EAY20611.1"/>
    </source>
</evidence>
<dbReference type="PANTHER" id="PTHR48457">
    <property type="match status" value="1"/>
</dbReference>
<sequence length="282" mass="33469">MLPIEKENSRVATTKPLDELFTNVGQKFETETVKHEGYRFDYPLRWLRDPSVTKAIGFRRMKFVSVEDKSFPFIVRFHIDYISEGKRKMWEEIELIQVDLSSSLQTALKNIEDKINSCYAKYADEYANTESTLYVRIVYDKQNSQVSFQIYEDNPKKDEQIYTEFTAMSWYYLQRMLNQKVELPLANIYSRYARDEPYLFKDVFDPAAIIVHASFSGAQNSFLCLANDFYEKPTKLYEPPSGSISDFQVWFTTDGRKRIIPLYHAFYLELSFIYNYYRTVKI</sequence>
<evidence type="ECO:0000313" key="30">
    <source>
        <dbReference type="EMBL" id="EAY22819.1"/>
    </source>
</evidence>
<evidence type="ECO:0000313" key="22">
    <source>
        <dbReference type="EMBL" id="EAY08910.1"/>
    </source>
</evidence>
<dbReference type="EMBL" id="DS113776">
    <property type="protein sequence ID" value="EAX96046.1"/>
    <property type="molecule type" value="Genomic_DNA"/>
</dbReference>
<evidence type="ECO:0000313" key="32">
    <source>
        <dbReference type="EMBL" id="EAY23780.1"/>
    </source>
</evidence>
<gene>
    <name evidence="16" type="ORF">TVAG_057410</name>
    <name evidence="30" type="ORF">TVAG_075660</name>
    <name evidence="9" type="ORF">TVAG_089290</name>
    <name evidence="19" type="ORF">TVAG_096610</name>
    <name evidence="27" type="ORF">TVAG_110800</name>
    <name evidence="24" type="ORF">TVAG_113780</name>
    <name evidence="21" type="ORF">TVAG_116300</name>
    <name evidence="31" type="ORF">TVAG_120940</name>
    <name evidence="32" type="ORF">TVAG_121180</name>
    <name evidence="25" type="ORF">TVAG_122210</name>
    <name evidence="23" type="ORF">TVAG_128070</name>
    <name evidence="26" type="ORF">TVAG_130040</name>
    <name evidence="12" type="ORF">TVAG_148080</name>
    <name evidence="28" type="ORF">TVAG_163070</name>
    <name evidence="29" type="ORF">TVAG_172800</name>
    <name evidence="18" type="ORF">TVAG_215300</name>
    <name evidence="13" type="ORF">TVAG_241610</name>
    <name evidence="14" type="ORF">TVAG_265350</name>
    <name evidence="20" type="ORF">TVAG_265700</name>
    <name evidence="10" type="ORF">TVAG_268730</name>
    <name evidence="15" type="ORF">TVAG_293460</name>
    <name evidence="17" type="ORF">TVAG_321130</name>
    <name evidence="7" type="ORF">TVAG_376720</name>
    <name evidence="8" type="ORF">TVAG_403950</name>
    <name evidence="11" type="ORF">TVAG_428270</name>
    <name evidence="22" type="ORF">TVAG_464580</name>
    <name evidence="6" type="ORF">TVAG_473200</name>
    <name evidence="3" type="ORF">TVAG_536630</name>
    <name evidence="2" type="ORF">TVAG_590250</name>
    <name evidence="5" type="ORF">TVAG_592310</name>
    <name evidence="4" type="ORF">TVAG_593250</name>
</gene>
<dbReference type="EMBL" id="DS113631">
    <property type="protein sequence ID" value="EAX99630.1"/>
    <property type="molecule type" value="Genomic_DNA"/>
</dbReference>
<evidence type="ECO:0000313" key="31">
    <source>
        <dbReference type="EMBL" id="EAY23756.1"/>
    </source>
</evidence>
<evidence type="ECO:0000313" key="8">
    <source>
        <dbReference type="EMBL" id="EAX83816.1"/>
    </source>
</evidence>
<evidence type="ECO:0000313" key="13">
    <source>
        <dbReference type="EMBL" id="EAX94425.1"/>
    </source>
</evidence>
<dbReference type="EMBL" id="DS142913">
    <property type="protein sequence ID" value="EAX67672.1"/>
    <property type="molecule type" value="Genomic_DNA"/>
</dbReference>
<dbReference type="VEuPathDB" id="TrichDB:TVAGG3_0700430"/>
<evidence type="ECO:0000313" key="20">
    <source>
        <dbReference type="EMBL" id="EAY00867.1"/>
    </source>
</evidence>
<dbReference type="VEuPathDB" id="TrichDB:TVAGG3_0159710"/>
<dbReference type="EMBL" id="DS149936">
    <property type="protein sequence ID" value="EAX65042.1"/>
    <property type="molecule type" value="Genomic_DNA"/>
</dbReference>
<dbReference type="VEuPathDB" id="TrichDB:TVAGG3_0606130"/>
<dbReference type="EMBL" id="DS113193">
    <property type="protein sequence ID" value="EAY21023.1"/>
    <property type="molecule type" value="Genomic_DNA"/>
</dbReference>
<evidence type="ECO:0000313" key="33">
    <source>
        <dbReference type="Proteomes" id="UP000001542"/>
    </source>
</evidence>
<evidence type="ECO:0000313" key="25">
    <source>
        <dbReference type="EMBL" id="EAY18155.1"/>
    </source>
</evidence>
<dbReference type="VEuPathDB" id="TrichDB:TVAGG3_0086670"/>
<dbReference type="InterPro" id="IPR056679">
    <property type="entry name" value="DUF7777"/>
</dbReference>
<reference evidence="31" key="2">
    <citation type="journal article" date="2007" name="Science">
        <title>Draft genome sequence of the sexually transmitted pathogen Trichomonas vaginalis.</title>
        <authorList>
            <person name="Carlton J.M."/>
            <person name="Hirt R.P."/>
            <person name="Silva J.C."/>
            <person name="Delcher A.L."/>
            <person name="Schatz M."/>
            <person name="Zhao Q."/>
            <person name="Wortman J.R."/>
            <person name="Bidwell S.L."/>
            <person name="Alsmark U.C.M."/>
            <person name="Besteiro S."/>
            <person name="Sicheritz-Ponten T."/>
            <person name="Noel C.J."/>
            <person name="Dacks J.B."/>
            <person name="Foster P.G."/>
            <person name="Simillion C."/>
            <person name="Van de Peer Y."/>
            <person name="Miranda-Saavedra D."/>
            <person name="Barton G.J."/>
            <person name="Westrop G.D."/>
            <person name="Mueller S."/>
            <person name="Dessi D."/>
            <person name="Fiori P.L."/>
            <person name="Ren Q."/>
            <person name="Paulsen I."/>
            <person name="Zhang H."/>
            <person name="Bastida-Corcuera F.D."/>
            <person name="Simoes-Barbosa A."/>
            <person name="Brown M.T."/>
            <person name="Hayes R.D."/>
            <person name="Mukherjee M."/>
            <person name="Okumura C.Y."/>
            <person name="Schneider R."/>
            <person name="Smith A.J."/>
            <person name="Vanacova S."/>
            <person name="Villalvazo M."/>
            <person name="Haas B.J."/>
            <person name="Pertea M."/>
            <person name="Feldblyum T.V."/>
            <person name="Utterback T.R."/>
            <person name="Shu C.L."/>
            <person name="Osoegawa K."/>
            <person name="de Jong P.J."/>
            <person name="Hrdy I."/>
            <person name="Horvathova L."/>
            <person name="Zubacova Z."/>
            <person name="Dolezal P."/>
            <person name="Malik S.B."/>
            <person name="Logsdon J.M. Jr."/>
            <person name="Henze K."/>
            <person name="Gupta A."/>
            <person name="Wang C.C."/>
            <person name="Dunne R.L."/>
            <person name="Upcroft J.A."/>
            <person name="Upcroft P."/>
            <person name="White O."/>
            <person name="Salzberg S.L."/>
            <person name="Tang P."/>
            <person name="Chiu C.-H."/>
            <person name="Lee Y.-S."/>
            <person name="Embley T.M."/>
            <person name="Coombs G.H."/>
            <person name="Mottram J.C."/>
            <person name="Tachezy J."/>
            <person name="Fraser-Liggett C.M."/>
            <person name="Johnson P.J."/>
        </authorList>
    </citation>
    <scope>NUCLEOTIDE SEQUENCE [LARGE SCALE GENOMIC DNA]</scope>
    <source>
        <strain evidence="31">G3</strain>
    </source>
</reference>
<dbReference type="Proteomes" id="UP000001542">
    <property type="component" value="Unassembled WGS sequence"/>
</dbReference>
<dbReference type="VEuPathDB" id="TrichDB:TVAGG3_1056860"/>
<evidence type="ECO:0000313" key="29">
    <source>
        <dbReference type="EMBL" id="EAY21023.1"/>
    </source>
</evidence>
<dbReference type="VEuPathDB" id="TrichDB:TVAGG3_0819380"/>
<evidence type="ECO:0000313" key="9">
    <source>
        <dbReference type="EMBL" id="EAX87921.1"/>
    </source>
</evidence>
<keyword evidence="33" id="KW-1185">Reference proteome</keyword>
<feature type="domain" description="DUF7777" evidence="1">
    <location>
        <begin position="69"/>
        <end position="195"/>
    </location>
</feature>
<proteinExistence type="predicted"/>
<accession>A2D7N9</accession>
<dbReference type="VEuPathDB" id="TrichDB:TVAGG3_0686120"/>
<evidence type="ECO:0000313" key="2">
    <source>
        <dbReference type="EMBL" id="EAX65042.1"/>
    </source>
</evidence>
<dbReference type="EMBL" id="DS113590">
    <property type="protein sequence ID" value="EAY00751.1"/>
    <property type="molecule type" value="Genomic_DNA"/>
</dbReference>
<dbReference type="VEuPathDB" id="TrichDB:TVAGG3_0435220"/>
<dbReference type="EMBL" id="DS113196">
    <property type="protein sequence ID" value="EAY20611.1"/>
    <property type="molecule type" value="Genomic_DNA"/>
</dbReference>
<name>A2D7N9_TRIV3</name>
<dbReference type="EMBL" id="DS113952">
    <property type="protein sequence ID" value="EAX92705.1"/>
    <property type="molecule type" value="Genomic_DNA"/>
</dbReference>
<dbReference type="KEGG" id="tva:4757440"/>
<evidence type="ECO:0000313" key="6">
    <source>
        <dbReference type="EMBL" id="EAX75963.1"/>
    </source>
</evidence>
<dbReference type="VEuPathDB" id="TrichDB:TVAGG3_0667200"/>
<dbReference type="EMBL" id="DS136215">
    <property type="protein sequence ID" value="EAX70414.1"/>
    <property type="molecule type" value="Genomic_DNA"/>
</dbReference>
<evidence type="ECO:0000313" key="4">
    <source>
        <dbReference type="EMBL" id="EAX67672.1"/>
    </source>
</evidence>
<dbReference type="KEGG" id="tva:5463538"/>
<dbReference type="EMBL" id="DS114377">
    <property type="protein sequence ID" value="EAX87921.1"/>
    <property type="molecule type" value="Genomic_DNA"/>
</dbReference>
<evidence type="ECO:0000313" key="12">
    <source>
        <dbReference type="EMBL" id="EAX92705.1"/>
    </source>
</evidence>
<evidence type="ECO:0000313" key="5">
    <source>
        <dbReference type="EMBL" id="EAX70414.1"/>
    </source>
</evidence>
<dbReference type="VEuPathDB" id="TrichDB:TVAGG3_0023290"/>
<dbReference type="VEuPathDB" id="TrichDB:TVAGG3_0039500"/>
<dbReference type="VEuPathDB" id="TrichDB:TVAGG3_0228210"/>
<dbReference type="VEuPathDB" id="TrichDB:TVAGG3_0396260"/>
<dbReference type="VEuPathDB" id="TrichDB:TVAG_TEG_DS113181_2_3"/>
<evidence type="ECO:0000313" key="24">
    <source>
        <dbReference type="EMBL" id="EAY18034.1"/>
    </source>
</evidence>
<dbReference type="AlphaFoldDB" id="A2D7N9"/>
<evidence type="ECO:0000313" key="21">
    <source>
        <dbReference type="EMBL" id="EAY02576.1"/>
    </source>
</evidence>
<dbReference type="EMBL" id="DS113177">
    <property type="protein sequence ID" value="EAY23780.1"/>
    <property type="molecule type" value="Genomic_DNA"/>
</dbReference>
<dbReference type="VEuPathDB" id="TrichDB:TVAGG3_0167240"/>
<dbReference type="VEuPathDB" id="TrichDB:TVAGG3_0129250"/>
<dbReference type="EMBL" id="DS113368">
    <property type="protein sequence ID" value="EAY08910.1"/>
    <property type="molecule type" value="Genomic_DNA"/>
</dbReference>
<evidence type="ECO:0000313" key="15">
    <source>
        <dbReference type="EMBL" id="EAX97341.1"/>
    </source>
</evidence>
<evidence type="ECO:0000313" key="18">
    <source>
        <dbReference type="EMBL" id="EAX99630.1"/>
    </source>
</evidence>
<dbReference type="Pfam" id="PF24992">
    <property type="entry name" value="DUF7777"/>
    <property type="match status" value="1"/>
</dbReference>
<dbReference type="EMBL" id="DS115707">
    <property type="protein sequence ID" value="EAX83816.1"/>
    <property type="molecule type" value="Genomic_DNA"/>
</dbReference>
<dbReference type="VEuPathDB" id="TrichDB:TVAGG3_1015970"/>
<evidence type="ECO:0000313" key="10">
    <source>
        <dbReference type="EMBL" id="EAX88005.1"/>
    </source>
</evidence>
<dbReference type="RefSeq" id="XP_001311883.1">
    <property type="nucleotide sequence ID" value="XM_001311882.1"/>
</dbReference>
<dbReference type="EMBL" id="DS113181">
    <property type="protein sequence ID" value="EAY22819.1"/>
    <property type="molecule type" value="Genomic_DNA"/>
</dbReference>
<evidence type="ECO:0000313" key="11">
    <source>
        <dbReference type="EMBL" id="EAX88518.1"/>
    </source>
</evidence>
<dbReference type="VEuPathDB" id="TrichDB:TVAGG3_0667680"/>
<dbReference type="OrthoDB" id="10610907at2759"/>
<evidence type="ECO:0000313" key="7">
    <source>
        <dbReference type="EMBL" id="EAX78962.1"/>
    </source>
</evidence>
<protein>
    <recommendedName>
        <fullName evidence="1">DUF7777 domain-containing protein</fullName>
    </recommendedName>
</protein>
<dbReference type="EMBL" id="DS113203">
    <property type="protein sequence ID" value="EAY19896.1"/>
    <property type="molecule type" value="Genomic_DNA"/>
</dbReference>
<dbReference type="RefSeq" id="XP_001296746.1">
    <property type="nucleotide sequence ID" value="XM_001296745.1"/>
</dbReference>
<dbReference type="EMBL" id="DS113586">
    <property type="protein sequence ID" value="EAY00867.1"/>
    <property type="molecule type" value="Genomic_DNA"/>
</dbReference>
<evidence type="ECO:0000313" key="27">
    <source>
        <dbReference type="EMBL" id="EAY20467.1"/>
    </source>
</evidence>
<evidence type="ECO:0000313" key="14">
    <source>
        <dbReference type="EMBL" id="EAX96046.1"/>
    </source>
</evidence>
<dbReference type="RefSeq" id="XP_001300851.1">
    <property type="nucleotide sequence ID" value="XM_001300850.1"/>
</dbReference>
<evidence type="ECO:0000313" key="23">
    <source>
        <dbReference type="EMBL" id="EAY09998.1"/>
    </source>
</evidence>
<dbReference type="KEGG" id="tva:4720890"/>
<dbReference type="EMBL" id="DS125423">
    <property type="protein sequence ID" value="EAX75963.1"/>
    <property type="molecule type" value="Genomic_DNA"/>
</dbReference>
<dbReference type="EMBL" id="DS120752">
    <property type="protein sequence ID" value="EAX78962.1"/>
    <property type="molecule type" value="Genomic_DNA"/>
</dbReference>
<dbReference type="EMBL" id="DS113656">
    <property type="protein sequence ID" value="EAX98953.1"/>
    <property type="molecule type" value="Genomic_DNA"/>
</dbReference>
<dbReference type="EMBL" id="DS113663">
    <property type="protein sequence ID" value="EAX98751.1"/>
    <property type="molecule type" value="Genomic_DNA"/>
</dbReference>
<dbReference type="EMBL" id="DS113346">
    <property type="protein sequence ID" value="EAY09998.1"/>
    <property type="molecule type" value="Genomic_DNA"/>
</dbReference>
<dbReference type="KEGG" id="tva:4741447"/>
<evidence type="ECO:0000313" key="17">
    <source>
        <dbReference type="EMBL" id="EAX98953.1"/>
    </source>
</evidence>
<dbReference type="EMBL" id="DS114368">
    <property type="protein sequence ID" value="EAX88005.1"/>
    <property type="molecule type" value="Genomic_DNA"/>
</dbReference>
<evidence type="ECO:0000313" key="26">
    <source>
        <dbReference type="EMBL" id="EAY19896.1"/>
    </source>
</evidence>
<dbReference type="VEuPathDB" id="TrichDB:TVAGG3_0608250"/>
<dbReference type="VEuPathDB" id="TrichDB:TVAGG3_0893380"/>
<evidence type="ECO:0000313" key="19">
    <source>
        <dbReference type="EMBL" id="EAY00751.1"/>
    </source>
</evidence>
<dbReference type="VEuPathDB" id="TrichDB:TVAGG3_0905290"/>
<dbReference type="VEuPathDB" id="TrichDB:TVAGG3_1010290"/>
<dbReference type="EMBL" id="DS114300">
    <property type="protein sequence ID" value="EAX88518.1"/>
    <property type="molecule type" value="Genomic_DNA"/>
</dbReference>
<evidence type="ECO:0000259" key="1">
    <source>
        <dbReference type="Pfam" id="PF24992"/>
    </source>
</evidence>
<dbReference type="RefSeq" id="XP_001313680.1">
    <property type="nucleotide sequence ID" value="XM_001313679.1"/>
</dbReference>
<reference evidence="31" key="1">
    <citation type="submission" date="2006-10" db="EMBL/GenBank/DDBJ databases">
        <authorList>
            <person name="Amadeo P."/>
            <person name="Zhao Q."/>
            <person name="Wortman J."/>
            <person name="Fraser-Liggett C."/>
            <person name="Carlton J."/>
        </authorList>
    </citation>
    <scope>NUCLEOTIDE SEQUENCE</scope>
    <source>
        <strain evidence="31">G3</strain>
    </source>
</reference>
<dbReference type="RefSeq" id="XP_001579020.1">
    <property type="nucleotide sequence ID" value="XM_001578970.1"/>
</dbReference>
<dbReference type="KEGG" id="tva:4745572"/>
<dbReference type="PANTHER" id="PTHR48457:SF1">
    <property type="match status" value="1"/>
</dbReference>
<dbReference type="EMBL" id="DS146403">
    <property type="protein sequence ID" value="EAX66335.1"/>
    <property type="molecule type" value="Genomic_DNA"/>
</dbReference>
<dbReference type="VEuPathDB" id="TrichDB:TVAGG3_0210310"/>
<dbReference type="EMBL" id="DS113177">
    <property type="protein sequence ID" value="EAY23756.1"/>
    <property type="molecule type" value="Genomic_DNA"/>
</dbReference>
<dbReference type="VEuPathDB" id="TrichDB:TVAGG3_0483460"/>
<dbReference type="VEuPathDB" id="TrichDB:TVAGG3_0497410"/>
<dbReference type="VEuPathDB" id="TrichDB:TVAGG3_0383880"/>
<dbReference type="KEGG" id="tva:4758573"/>
<dbReference type="EMBL" id="DS113719">
    <property type="protein sequence ID" value="EAX97341.1"/>
    <property type="molecule type" value="Genomic_DNA"/>
</dbReference>
<evidence type="ECO:0000313" key="3">
    <source>
        <dbReference type="EMBL" id="EAX66335.1"/>
    </source>
</evidence>
<dbReference type="KEGG" id="tva:4756756"/>
<dbReference type="EMBL" id="DS113859">
    <property type="protein sequence ID" value="EAX94425.1"/>
    <property type="molecule type" value="Genomic_DNA"/>
</dbReference>
<dbReference type="EMBL" id="DS113221">
    <property type="protein sequence ID" value="EAY18155.1"/>
    <property type="molecule type" value="Genomic_DNA"/>
</dbReference>
<dbReference type="VEuPathDB" id="TrichDB:TVAGG3_0342480"/>
<dbReference type="VEuPathDB" id="TrichDB:TVAGG3_0888670"/>
<dbReference type="VEuPathDB" id="TrichDB:TVAGG3_0668190"/>
<dbReference type="VEuPathDB" id="TrichDB:TVAGG3_0896630"/>
<dbReference type="EMBL" id="DS113198">
    <property type="protein sequence ID" value="EAY20467.1"/>
    <property type="molecule type" value="Genomic_DNA"/>
</dbReference>
<dbReference type="KEGG" id="tva:5466570"/>
<dbReference type="VEuPathDB" id="TrichDB:TVAGG3_0617830"/>
<evidence type="ECO:0000313" key="16">
    <source>
        <dbReference type="EMBL" id="EAX98751.1"/>
    </source>
</evidence>